<keyword evidence="2" id="KW-1185">Reference proteome</keyword>
<organism evidence="1 2">
    <name type="scientific">Turneriella parva (strain ATCC BAA-1111 / DSM 21527 / NCTC 11395 / H)</name>
    <name type="common">Leptospira parva</name>
    <dbReference type="NCBI Taxonomy" id="869212"/>
    <lineage>
        <taxon>Bacteria</taxon>
        <taxon>Pseudomonadati</taxon>
        <taxon>Spirochaetota</taxon>
        <taxon>Spirochaetia</taxon>
        <taxon>Leptospirales</taxon>
        <taxon>Leptospiraceae</taxon>
        <taxon>Turneriella</taxon>
    </lineage>
</organism>
<gene>
    <name evidence="1" type="ordered locus">Turpa_3365</name>
</gene>
<dbReference type="AlphaFoldDB" id="I4B9P6"/>
<dbReference type="HOGENOM" id="CLU_3190323_0_0_12"/>
<reference evidence="1 2" key="1">
    <citation type="submission" date="2012-06" db="EMBL/GenBank/DDBJ databases">
        <title>The complete chromosome of genome of Turneriella parva DSM 21527.</title>
        <authorList>
            <consortium name="US DOE Joint Genome Institute (JGI-PGF)"/>
            <person name="Lucas S."/>
            <person name="Han J."/>
            <person name="Lapidus A."/>
            <person name="Bruce D."/>
            <person name="Goodwin L."/>
            <person name="Pitluck S."/>
            <person name="Peters L."/>
            <person name="Kyrpides N."/>
            <person name="Mavromatis K."/>
            <person name="Ivanova N."/>
            <person name="Mikhailova N."/>
            <person name="Chertkov O."/>
            <person name="Detter J.C."/>
            <person name="Tapia R."/>
            <person name="Han C."/>
            <person name="Land M."/>
            <person name="Hauser L."/>
            <person name="Markowitz V."/>
            <person name="Cheng J.-F."/>
            <person name="Hugenholtz P."/>
            <person name="Woyke T."/>
            <person name="Wu D."/>
            <person name="Gronow S."/>
            <person name="Wellnitz S."/>
            <person name="Brambilla E."/>
            <person name="Klenk H.-P."/>
            <person name="Eisen J.A."/>
        </authorList>
    </citation>
    <scope>NUCLEOTIDE SEQUENCE [LARGE SCALE GENOMIC DNA]</scope>
    <source>
        <strain evidence="2">ATCC BAA-1111 / DSM 21527 / NCTC 11395 / H</strain>
    </source>
</reference>
<name>I4B9P6_TURPD</name>
<protein>
    <submittedName>
        <fullName evidence="1">Uncharacterized protein</fullName>
    </submittedName>
</protein>
<evidence type="ECO:0000313" key="2">
    <source>
        <dbReference type="Proteomes" id="UP000006048"/>
    </source>
</evidence>
<dbReference type="EMBL" id="CP002959">
    <property type="protein sequence ID" value="AFM14003.1"/>
    <property type="molecule type" value="Genomic_DNA"/>
</dbReference>
<evidence type="ECO:0000313" key="1">
    <source>
        <dbReference type="EMBL" id="AFM14003.1"/>
    </source>
</evidence>
<proteinExistence type="predicted"/>
<dbReference type="KEGG" id="tpx:Turpa_3365"/>
<dbReference type="STRING" id="869212.Turpa_3365"/>
<dbReference type="Proteomes" id="UP000006048">
    <property type="component" value="Chromosome"/>
</dbReference>
<sequence>MWSERLAATRENTPPGVRVVRDLLPRRPEHARSYGTAAAQRVKFVV</sequence>
<accession>I4B9P6</accession>